<dbReference type="PANTHER" id="PTHR19211">
    <property type="entry name" value="ATP-BINDING TRANSPORT PROTEIN-RELATED"/>
    <property type="match status" value="1"/>
</dbReference>
<keyword evidence="3 6" id="KW-0067">ATP-binding</keyword>
<dbReference type="InterPro" id="IPR003439">
    <property type="entry name" value="ABC_transporter-like_ATP-bd"/>
</dbReference>
<evidence type="ECO:0000256" key="2">
    <source>
        <dbReference type="ARBA" id="ARBA00022741"/>
    </source>
</evidence>
<evidence type="ECO:0000256" key="1">
    <source>
        <dbReference type="ARBA" id="ARBA00022737"/>
    </source>
</evidence>
<dbReference type="InterPro" id="IPR050611">
    <property type="entry name" value="ABCF"/>
</dbReference>
<gene>
    <name evidence="6" type="ORF">JFL75_20340</name>
</gene>
<dbReference type="RefSeq" id="WP_215626554.1">
    <property type="nucleotide sequence ID" value="NZ_CP067089.2"/>
</dbReference>
<dbReference type="EMBL" id="CP067089">
    <property type="protein sequence ID" value="QQO09248.1"/>
    <property type="molecule type" value="Genomic_DNA"/>
</dbReference>
<dbReference type="KEGG" id="bhc:JFL75_20340"/>
<sequence>MAHNFLSFNSADFYYPSSIHPVLKNIRFDAHPGWTGIVGENGSGKSTLLLLAAGILEPSEGSIQRPEPIVYCPQRTDDLPGSWEDFFYSGDNEAGKFMDLLQIGYDWPYRWESLSHGERKRLQLALALWETPAMLAVDEPTNHLDRDAKILIANALEGYGGIGLLVSHDRTLLDRLCGSCLFLDGGSAVLRPGGVSRGLAEDEREQLEQKRNRQQIVSERNRLAAEADSRRRLAESAKNRMSKRNVDKNDRDTKGKINMARLTGKDAVGTNLYKRMENRIGRLDRDLSAHTVRHERPTGITLTGTTARGDRLFTLPGERITLSPEKFLLIPELTMEPRDRIALTGPNGSGKSTLINRIIASIPGQIPFLVVPQEITMEESRNILEQVLGEEEKNKGEILSRFSRLGSDPRSLLQSALPSPGEIRKLLIARGVFQNPALIIMDEPTNHLDLPSIQLLETTLQESAAALLLVSHDDAFLDRLARKEWALRPVTGGGELVTLDRDGTYN</sequence>
<dbReference type="CDD" id="cd03221">
    <property type="entry name" value="ABCF_EF-3"/>
    <property type="match status" value="1"/>
</dbReference>
<dbReference type="PROSITE" id="PS50893">
    <property type="entry name" value="ABC_TRANSPORTER_2"/>
    <property type="match status" value="1"/>
</dbReference>
<dbReference type="SMART" id="SM00382">
    <property type="entry name" value="AAA"/>
    <property type="match status" value="2"/>
</dbReference>
<dbReference type="GO" id="GO:0005524">
    <property type="term" value="F:ATP binding"/>
    <property type="evidence" value="ECO:0007669"/>
    <property type="project" value="UniProtKB-KW"/>
</dbReference>
<dbReference type="InterPro" id="IPR003593">
    <property type="entry name" value="AAA+_ATPase"/>
</dbReference>
<dbReference type="InterPro" id="IPR017871">
    <property type="entry name" value="ABC_transporter-like_CS"/>
</dbReference>
<dbReference type="Gene3D" id="3.40.50.300">
    <property type="entry name" value="P-loop containing nucleotide triphosphate hydrolases"/>
    <property type="match status" value="3"/>
</dbReference>
<dbReference type="SUPFAM" id="SSF52540">
    <property type="entry name" value="P-loop containing nucleoside triphosphate hydrolases"/>
    <property type="match status" value="2"/>
</dbReference>
<dbReference type="Proteomes" id="UP000595917">
    <property type="component" value="Chromosome"/>
</dbReference>
<evidence type="ECO:0000256" key="3">
    <source>
        <dbReference type="ARBA" id="ARBA00022840"/>
    </source>
</evidence>
<accession>A0A7T7XMX8</accession>
<dbReference type="GO" id="GO:0016887">
    <property type="term" value="F:ATP hydrolysis activity"/>
    <property type="evidence" value="ECO:0007669"/>
    <property type="project" value="InterPro"/>
</dbReference>
<dbReference type="PANTHER" id="PTHR19211:SF6">
    <property type="entry name" value="BLL7188 PROTEIN"/>
    <property type="match status" value="1"/>
</dbReference>
<dbReference type="PROSITE" id="PS00211">
    <property type="entry name" value="ABC_TRANSPORTER_1"/>
    <property type="match status" value="1"/>
</dbReference>
<protein>
    <submittedName>
        <fullName evidence="6">ABC-F family ATP-binding cassette domain-containing protein</fullName>
    </submittedName>
</protein>
<evidence type="ECO:0000259" key="5">
    <source>
        <dbReference type="PROSITE" id="PS50893"/>
    </source>
</evidence>
<name>A0A7T7XMX8_9SPIR</name>
<reference evidence="6" key="1">
    <citation type="submission" date="2021-01" db="EMBL/GenBank/DDBJ databases">
        <title>Description of Breznakiella homolactica.</title>
        <authorList>
            <person name="Song Y."/>
            <person name="Brune A."/>
        </authorList>
    </citation>
    <scope>NUCLEOTIDE SEQUENCE</scope>
    <source>
        <strain evidence="6">RmG30</strain>
    </source>
</reference>
<dbReference type="InterPro" id="IPR027417">
    <property type="entry name" value="P-loop_NTPase"/>
</dbReference>
<keyword evidence="7" id="KW-1185">Reference proteome</keyword>
<dbReference type="AlphaFoldDB" id="A0A7T7XMX8"/>
<organism evidence="6 7">
    <name type="scientific">Breznakiella homolactica</name>
    <dbReference type="NCBI Taxonomy" id="2798577"/>
    <lineage>
        <taxon>Bacteria</taxon>
        <taxon>Pseudomonadati</taxon>
        <taxon>Spirochaetota</taxon>
        <taxon>Spirochaetia</taxon>
        <taxon>Spirochaetales</taxon>
        <taxon>Breznakiellaceae</taxon>
        <taxon>Breznakiella</taxon>
    </lineage>
</organism>
<keyword evidence="1" id="KW-0677">Repeat</keyword>
<evidence type="ECO:0000313" key="6">
    <source>
        <dbReference type="EMBL" id="QQO09248.1"/>
    </source>
</evidence>
<dbReference type="Pfam" id="PF00005">
    <property type="entry name" value="ABC_tran"/>
    <property type="match status" value="2"/>
</dbReference>
<keyword evidence="2" id="KW-0547">Nucleotide-binding</keyword>
<evidence type="ECO:0000313" key="7">
    <source>
        <dbReference type="Proteomes" id="UP000595917"/>
    </source>
</evidence>
<proteinExistence type="predicted"/>
<feature type="domain" description="ABC transporter" evidence="5">
    <location>
        <begin position="8"/>
        <end position="210"/>
    </location>
</feature>
<evidence type="ECO:0000256" key="4">
    <source>
        <dbReference type="SAM" id="MobiDB-lite"/>
    </source>
</evidence>
<feature type="region of interest" description="Disordered" evidence="4">
    <location>
        <begin position="222"/>
        <end position="252"/>
    </location>
</feature>